<dbReference type="AlphaFoldDB" id="A0A5B8FYU3"/>
<evidence type="ECO:0000256" key="1">
    <source>
        <dbReference type="ARBA" id="ARBA00022679"/>
    </source>
</evidence>
<dbReference type="RefSeq" id="WP_138572196.1">
    <property type="nucleotide sequence ID" value="NZ_CP040818.1"/>
</dbReference>
<protein>
    <submittedName>
        <fullName evidence="4">GNAT family N-acetyltransferase</fullName>
    </submittedName>
</protein>
<dbReference type="InterPro" id="IPR000182">
    <property type="entry name" value="GNAT_dom"/>
</dbReference>
<dbReference type="KEGG" id="ppru:FDP22_08140"/>
<accession>A0A5B8FYU3</accession>
<keyword evidence="5" id="KW-1185">Reference proteome</keyword>
<feature type="domain" description="N-acetyltransferase" evidence="3">
    <location>
        <begin position="4"/>
        <end position="158"/>
    </location>
</feature>
<dbReference type="PANTHER" id="PTHR10545">
    <property type="entry name" value="DIAMINE N-ACETYLTRANSFERASE"/>
    <property type="match status" value="1"/>
</dbReference>
<dbReference type="EMBL" id="CP040818">
    <property type="protein sequence ID" value="QDL91752.1"/>
    <property type="molecule type" value="Genomic_DNA"/>
</dbReference>
<dbReference type="OrthoDB" id="7995647at2"/>
<dbReference type="Gene3D" id="3.40.630.30">
    <property type="match status" value="1"/>
</dbReference>
<keyword evidence="2" id="KW-0012">Acyltransferase</keyword>
<dbReference type="SUPFAM" id="SSF55729">
    <property type="entry name" value="Acyl-CoA N-acyltransferases (Nat)"/>
    <property type="match status" value="1"/>
</dbReference>
<dbReference type="InterPro" id="IPR051016">
    <property type="entry name" value="Diverse_Substrate_AcTransf"/>
</dbReference>
<evidence type="ECO:0000313" key="4">
    <source>
        <dbReference type="EMBL" id="QDL91752.1"/>
    </source>
</evidence>
<dbReference type="PANTHER" id="PTHR10545:SF29">
    <property type="entry name" value="GH14572P-RELATED"/>
    <property type="match status" value="1"/>
</dbReference>
<evidence type="ECO:0000259" key="3">
    <source>
        <dbReference type="PROSITE" id="PS51186"/>
    </source>
</evidence>
<dbReference type="InterPro" id="IPR016181">
    <property type="entry name" value="Acyl_CoA_acyltransferase"/>
</dbReference>
<name>A0A5B8FYU3_9RHOB</name>
<evidence type="ECO:0000313" key="5">
    <source>
        <dbReference type="Proteomes" id="UP000305888"/>
    </source>
</evidence>
<dbReference type="Pfam" id="PF00583">
    <property type="entry name" value="Acetyltransf_1"/>
    <property type="match status" value="1"/>
</dbReference>
<dbReference type="PROSITE" id="PS51186">
    <property type="entry name" value="GNAT"/>
    <property type="match status" value="1"/>
</dbReference>
<reference evidence="4 5" key="1">
    <citation type="submission" date="2019-06" db="EMBL/GenBank/DDBJ databases">
        <title>Genome sequence of Rhodobacteraceae bacterium D4M1.</title>
        <authorList>
            <person name="Cao J."/>
        </authorList>
    </citation>
    <scope>NUCLEOTIDE SEQUENCE [LARGE SCALE GENOMIC DNA]</scope>
    <source>
        <strain evidence="4 5">D4M1</strain>
    </source>
</reference>
<dbReference type="GO" id="GO:0008080">
    <property type="term" value="F:N-acetyltransferase activity"/>
    <property type="evidence" value="ECO:0007669"/>
    <property type="project" value="UniProtKB-ARBA"/>
</dbReference>
<proteinExistence type="predicted"/>
<dbReference type="Proteomes" id="UP000305888">
    <property type="component" value="Chromosome"/>
</dbReference>
<evidence type="ECO:0000256" key="2">
    <source>
        <dbReference type="ARBA" id="ARBA00023315"/>
    </source>
</evidence>
<sequence>MSAELFHPGAGEAAALGRLLDEVNAHYHIAPLGAAARRGQVERMLSGGHVEILMARDAEGPVGLAVYTFLDPAGAEGPALYMKELYVSPRARGSGLGRRMMARLADIATAKGCARMDWTTERWNEGALRFYAALGAELQEQKVYFRLGAPALAALAKG</sequence>
<gene>
    <name evidence="4" type="ORF">FDP22_08140</name>
</gene>
<dbReference type="CDD" id="cd04301">
    <property type="entry name" value="NAT_SF"/>
    <property type="match status" value="1"/>
</dbReference>
<keyword evidence="1 4" id="KW-0808">Transferase</keyword>
<organism evidence="4 5">
    <name type="scientific">Paroceanicella profunda</name>
    <dbReference type="NCBI Taxonomy" id="2579971"/>
    <lineage>
        <taxon>Bacteria</taxon>
        <taxon>Pseudomonadati</taxon>
        <taxon>Pseudomonadota</taxon>
        <taxon>Alphaproteobacteria</taxon>
        <taxon>Rhodobacterales</taxon>
        <taxon>Paracoccaceae</taxon>
        <taxon>Paroceanicella</taxon>
    </lineage>
</organism>